<proteinExistence type="inferred from homology"/>
<keyword evidence="7" id="KW-1185">Reference proteome</keyword>
<keyword evidence="4" id="KW-1133">Transmembrane helix</keyword>
<evidence type="ECO:0000256" key="3">
    <source>
        <dbReference type="ARBA" id="ARBA00022692"/>
    </source>
</evidence>
<dbReference type="InterPro" id="IPR000620">
    <property type="entry name" value="EamA_dom"/>
</dbReference>
<keyword evidence="5" id="KW-0472">Membrane</keyword>
<gene>
    <name evidence="6" type="ORF">A0U93_01060</name>
</gene>
<dbReference type="OrthoDB" id="9815120at2"/>
<name>A0A1U9KLX1_9PROT</name>
<evidence type="ECO:0000256" key="2">
    <source>
        <dbReference type="ARBA" id="ARBA00007362"/>
    </source>
</evidence>
<organism evidence="6 7">
    <name type="scientific">Neoasaia chiangmaiensis</name>
    <dbReference type="NCBI Taxonomy" id="320497"/>
    <lineage>
        <taxon>Bacteria</taxon>
        <taxon>Pseudomonadati</taxon>
        <taxon>Pseudomonadota</taxon>
        <taxon>Alphaproteobacteria</taxon>
        <taxon>Acetobacterales</taxon>
        <taxon>Acetobacteraceae</taxon>
        <taxon>Neoasaia</taxon>
    </lineage>
</organism>
<dbReference type="KEGG" id="nch:A0U93_01060"/>
<evidence type="ECO:0000256" key="5">
    <source>
        <dbReference type="ARBA" id="ARBA00023136"/>
    </source>
</evidence>
<evidence type="ECO:0000256" key="4">
    <source>
        <dbReference type="ARBA" id="ARBA00022989"/>
    </source>
</evidence>
<comment type="subcellular location">
    <subcellularLocation>
        <location evidence="1">Membrane</location>
        <topology evidence="1">Multi-pass membrane protein</topology>
    </subcellularLocation>
</comment>
<evidence type="ECO:0000256" key="1">
    <source>
        <dbReference type="ARBA" id="ARBA00004141"/>
    </source>
</evidence>
<dbReference type="SUPFAM" id="SSF103481">
    <property type="entry name" value="Multidrug resistance efflux transporter EmrE"/>
    <property type="match status" value="2"/>
</dbReference>
<dbReference type="InterPro" id="IPR037185">
    <property type="entry name" value="EmrE-like"/>
</dbReference>
<dbReference type="AlphaFoldDB" id="A0A1U9KLX1"/>
<keyword evidence="3" id="KW-0812">Transmembrane</keyword>
<reference evidence="6 7" key="1">
    <citation type="submission" date="2016-03" db="EMBL/GenBank/DDBJ databases">
        <title>Acetic acid bacteria sequencing.</title>
        <authorList>
            <person name="Brandt J."/>
            <person name="Jakob F."/>
            <person name="Vogel R.F."/>
        </authorList>
    </citation>
    <scope>NUCLEOTIDE SEQUENCE [LARGE SCALE GENOMIC DNA]</scope>
    <source>
        <strain evidence="6 7">NBRC 101099</strain>
    </source>
</reference>
<accession>A0A1U9KLX1</accession>
<protein>
    <submittedName>
        <fullName evidence="6">Permease</fullName>
    </submittedName>
</protein>
<dbReference type="Gene3D" id="1.10.3730.20">
    <property type="match status" value="1"/>
</dbReference>
<evidence type="ECO:0000313" key="6">
    <source>
        <dbReference type="EMBL" id="AQS86775.1"/>
    </source>
</evidence>
<evidence type="ECO:0000313" key="7">
    <source>
        <dbReference type="Proteomes" id="UP000188604"/>
    </source>
</evidence>
<dbReference type="PANTHER" id="PTHR32322">
    <property type="entry name" value="INNER MEMBRANE TRANSPORTER"/>
    <property type="match status" value="1"/>
</dbReference>
<dbReference type="GO" id="GO:0016020">
    <property type="term" value="C:membrane"/>
    <property type="evidence" value="ECO:0007669"/>
    <property type="project" value="UniProtKB-SubCell"/>
</dbReference>
<dbReference type="Pfam" id="PF00892">
    <property type="entry name" value="EamA"/>
    <property type="match status" value="1"/>
</dbReference>
<dbReference type="PANTHER" id="PTHR32322:SF2">
    <property type="entry name" value="EAMA DOMAIN-CONTAINING PROTEIN"/>
    <property type="match status" value="1"/>
</dbReference>
<dbReference type="EMBL" id="CP014691">
    <property type="protein sequence ID" value="AQS86775.1"/>
    <property type="molecule type" value="Genomic_DNA"/>
</dbReference>
<dbReference type="STRING" id="320497.A0U93_01060"/>
<dbReference type="RefSeq" id="WP_077805741.1">
    <property type="nucleotide sequence ID" value="NZ_BJXS01000010.1"/>
</dbReference>
<sequence>MSAATSQASDVRIQHIGAVAMLVGGISSFQIGAALAKSLFPLFGPTGMVGLRVGFAAVILLIVMRPARTAFRRDVWPLLIPYGASMAVMNFFFYIALTRLPLGLVVALEFMGPLSLALFGSRRALDLLWAVMVAIGVFLLLRPEKAVGHLDPIGVAAALCSGVGWIVYILSGTRIGRTMPAGESTALGMTIGALFLSPWLLPALPLAVTHPNQGMWAVCVAIMSSAVPYILDMMAMRRLKPSELGVLLSMEPMLGALSGLVLLGESLSTARWVGVGCVVAASVGNVLSSRPSVTKPQPPPG</sequence>
<dbReference type="InterPro" id="IPR050638">
    <property type="entry name" value="AA-Vitamin_Transporters"/>
</dbReference>
<comment type="similarity">
    <text evidence="2">Belongs to the EamA transporter family.</text>
</comment>
<dbReference type="Proteomes" id="UP000188604">
    <property type="component" value="Chromosome"/>
</dbReference>